<dbReference type="EMBL" id="AMQN01002158">
    <property type="status" value="NOT_ANNOTATED_CDS"/>
    <property type="molecule type" value="Genomic_DNA"/>
</dbReference>
<dbReference type="CDD" id="cd00110">
    <property type="entry name" value="LamG"/>
    <property type="match status" value="1"/>
</dbReference>
<feature type="non-terminal residue" evidence="3">
    <location>
        <position position="158"/>
    </location>
</feature>
<gene>
    <name evidence="3" type="ORF">CAPTEDRAFT_26965</name>
</gene>
<dbReference type="GO" id="GO:0016020">
    <property type="term" value="C:membrane"/>
    <property type="evidence" value="ECO:0007669"/>
    <property type="project" value="UniProtKB-SubCell"/>
</dbReference>
<dbReference type="PANTHER" id="PTHR15036">
    <property type="entry name" value="PIKACHURIN-LIKE PROTEIN"/>
    <property type="match status" value="1"/>
</dbReference>
<evidence type="ECO:0000313" key="5">
    <source>
        <dbReference type="Proteomes" id="UP000014760"/>
    </source>
</evidence>
<dbReference type="STRING" id="283909.R7U2P4"/>
<dbReference type="SUPFAM" id="SSF49899">
    <property type="entry name" value="Concanavalin A-like lectins/glucanases"/>
    <property type="match status" value="1"/>
</dbReference>
<dbReference type="PROSITE" id="PS50025">
    <property type="entry name" value="LAM_G_DOMAIN"/>
    <property type="match status" value="1"/>
</dbReference>
<evidence type="ECO:0000259" key="2">
    <source>
        <dbReference type="PROSITE" id="PS50025"/>
    </source>
</evidence>
<protein>
    <recommendedName>
        <fullName evidence="2">Laminin G domain-containing protein</fullName>
    </recommendedName>
</protein>
<sequence length="158" mass="17906">SNSFARFPPWDACVNASISFEFKTTQQEGILMYVDDGGRYDFMEIMQRSGTIFLQLNIVDGREGRVEISVGNNLNDGRWHRVEVLRNRMETTLLVDGTPSSRYSFGSDFYFGNPADRKPVYFGGVPPGMADSLHNLALPSVIYETRFEGDIRNVLYSN</sequence>
<dbReference type="InterPro" id="IPR001791">
    <property type="entry name" value="Laminin_G"/>
</dbReference>
<feature type="domain" description="Laminin G" evidence="2">
    <location>
        <begin position="1"/>
        <end position="158"/>
    </location>
</feature>
<dbReference type="InterPro" id="IPR050372">
    <property type="entry name" value="Neurexin-related_CASP"/>
</dbReference>
<dbReference type="AlphaFoldDB" id="R7U2P4"/>
<dbReference type="PANTHER" id="PTHR15036:SF85">
    <property type="entry name" value="SP2353, ISOFORM A"/>
    <property type="match status" value="1"/>
</dbReference>
<reference evidence="3 5" key="2">
    <citation type="journal article" date="2013" name="Nature">
        <title>Insights into bilaterian evolution from three spiralian genomes.</title>
        <authorList>
            <person name="Simakov O."/>
            <person name="Marletaz F."/>
            <person name="Cho S.J."/>
            <person name="Edsinger-Gonzales E."/>
            <person name="Havlak P."/>
            <person name="Hellsten U."/>
            <person name="Kuo D.H."/>
            <person name="Larsson T."/>
            <person name="Lv J."/>
            <person name="Arendt D."/>
            <person name="Savage R."/>
            <person name="Osoegawa K."/>
            <person name="de Jong P."/>
            <person name="Grimwood J."/>
            <person name="Chapman J.A."/>
            <person name="Shapiro H."/>
            <person name="Aerts A."/>
            <person name="Otillar R.P."/>
            <person name="Terry A.Y."/>
            <person name="Boore J.L."/>
            <person name="Grigoriev I.V."/>
            <person name="Lindberg D.R."/>
            <person name="Seaver E.C."/>
            <person name="Weisblat D.A."/>
            <person name="Putnam N.H."/>
            <person name="Rokhsar D.S."/>
        </authorList>
    </citation>
    <scope>NUCLEOTIDE SEQUENCE</scope>
    <source>
        <strain evidence="3 5">I ESC-2004</strain>
    </source>
</reference>
<evidence type="ECO:0000313" key="3">
    <source>
        <dbReference type="EMBL" id="ELT97440.1"/>
    </source>
</evidence>
<dbReference type="HOGENOM" id="CLU_074005_1_0_1"/>
<keyword evidence="5" id="KW-1185">Reference proteome</keyword>
<evidence type="ECO:0000313" key="4">
    <source>
        <dbReference type="EnsemblMetazoa" id="CapteP26965"/>
    </source>
</evidence>
<proteinExistence type="predicted"/>
<evidence type="ECO:0000256" key="1">
    <source>
        <dbReference type="PROSITE-ProRule" id="PRU00122"/>
    </source>
</evidence>
<dbReference type="InterPro" id="IPR013320">
    <property type="entry name" value="ConA-like_dom_sf"/>
</dbReference>
<reference evidence="5" key="1">
    <citation type="submission" date="2012-12" db="EMBL/GenBank/DDBJ databases">
        <authorList>
            <person name="Hellsten U."/>
            <person name="Grimwood J."/>
            <person name="Chapman J.A."/>
            <person name="Shapiro H."/>
            <person name="Aerts A."/>
            <person name="Otillar R.P."/>
            <person name="Terry A.Y."/>
            <person name="Boore J.L."/>
            <person name="Simakov O."/>
            <person name="Marletaz F."/>
            <person name="Cho S.-J."/>
            <person name="Edsinger-Gonzales E."/>
            <person name="Havlak P."/>
            <person name="Kuo D.-H."/>
            <person name="Larsson T."/>
            <person name="Lv J."/>
            <person name="Arendt D."/>
            <person name="Savage R."/>
            <person name="Osoegawa K."/>
            <person name="de Jong P."/>
            <person name="Lindberg D.R."/>
            <person name="Seaver E.C."/>
            <person name="Weisblat D.A."/>
            <person name="Putnam N.H."/>
            <person name="Grigoriev I.V."/>
            <person name="Rokhsar D.S."/>
        </authorList>
    </citation>
    <scope>NUCLEOTIDE SEQUENCE</scope>
    <source>
        <strain evidence="5">I ESC-2004</strain>
    </source>
</reference>
<dbReference type="SMART" id="SM00282">
    <property type="entry name" value="LamG"/>
    <property type="match status" value="1"/>
</dbReference>
<comment type="caution">
    <text evidence="1">Lacks conserved residue(s) required for the propagation of feature annotation.</text>
</comment>
<dbReference type="Pfam" id="PF02210">
    <property type="entry name" value="Laminin_G_2"/>
    <property type="match status" value="1"/>
</dbReference>
<reference evidence="4" key="3">
    <citation type="submission" date="2015-06" db="UniProtKB">
        <authorList>
            <consortium name="EnsemblMetazoa"/>
        </authorList>
    </citation>
    <scope>IDENTIFICATION</scope>
</reference>
<dbReference type="Proteomes" id="UP000014760">
    <property type="component" value="Unassembled WGS sequence"/>
</dbReference>
<dbReference type="OMA" id="PWSAMEK"/>
<feature type="non-terminal residue" evidence="3">
    <location>
        <position position="1"/>
    </location>
</feature>
<accession>R7U2P4</accession>
<dbReference type="EMBL" id="KB308559">
    <property type="protein sequence ID" value="ELT97440.1"/>
    <property type="molecule type" value="Genomic_DNA"/>
</dbReference>
<dbReference type="Gene3D" id="2.60.120.200">
    <property type="match status" value="1"/>
</dbReference>
<dbReference type="OrthoDB" id="6275838at2759"/>
<dbReference type="EnsemblMetazoa" id="CapteT26965">
    <property type="protein sequence ID" value="CapteP26965"/>
    <property type="gene ID" value="CapteG26965"/>
</dbReference>
<name>R7U2P4_CAPTE</name>
<organism evidence="3">
    <name type="scientific">Capitella teleta</name>
    <name type="common">Polychaete worm</name>
    <dbReference type="NCBI Taxonomy" id="283909"/>
    <lineage>
        <taxon>Eukaryota</taxon>
        <taxon>Metazoa</taxon>
        <taxon>Spiralia</taxon>
        <taxon>Lophotrochozoa</taxon>
        <taxon>Annelida</taxon>
        <taxon>Polychaeta</taxon>
        <taxon>Sedentaria</taxon>
        <taxon>Scolecida</taxon>
        <taxon>Capitellidae</taxon>
        <taxon>Capitella</taxon>
    </lineage>
</organism>